<accession>A0A9N9B074</accession>
<dbReference type="Proteomes" id="UP000789342">
    <property type="component" value="Unassembled WGS sequence"/>
</dbReference>
<protein>
    <submittedName>
        <fullName evidence="1">15787_t:CDS:1</fullName>
    </submittedName>
</protein>
<dbReference type="EMBL" id="CAJVPV010003405">
    <property type="protein sequence ID" value="CAG8551107.1"/>
    <property type="molecule type" value="Genomic_DNA"/>
</dbReference>
<organism evidence="1 2">
    <name type="scientific">Acaulospora morrowiae</name>
    <dbReference type="NCBI Taxonomy" id="94023"/>
    <lineage>
        <taxon>Eukaryota</taxon>
        <taxon>Fungi</taxon>
        <taxon>Fungi incertae sedis</taxon>
        <taxon>Mucoromycota</taxon>
        <taxon>Glomeromycotina</taxon>
        <taxon>Glomeromycetes</taxon>
        <taxon>Diversisporales</taxon>
        <taxon>Acaulosporaceae</taxon>
        <taxon>Acaulospora</taxon>
    </lineage>
</organism>
<evidence type="ECO:0000313" key="1">
    <source>
        <dbReference type="EMBL" id="CAG8551107.1"/>
    </source>
</evidence>
<gene>
    <name evidence="1" type="ORF">AMORRO_LOCUS5577</name>
</gene>
<comment type="caution">
    <text evidence="1">The sequence shown here is derived from an EMBL/GenBank/DDBJ whole genome shotgun (WGS) entry which is preliminary data.</text>
</comment>
<sequence>MISLTSKYFAQRINLLIFSRGTQLKIIDPVFFRRYHSNRTDDLSRNDADKNHEDTHFVKNGKPVLIRDPYNRKRFEKYALSKKKDPVYRSLRNKRFIDSYIKVDFNLLE</sequence>
<reference evidence="1" key="1">
    <citation type="submission" date="2021-06" db="EMBL/GenBank/DDBJ databases">
        <authorList>
            <person name="Kallberg Y."/>
            <person name="Tangrot J."/>
            <person name="Rosling A."/>
        </authorList>
    </citation>
    <scope>NUCLEOTIDE SEQUENCE</scope>
    <source>
        <strain evidence="1">CL551</strain>
    </source>
</reference>
<dbReference type="AlphaFoldDB" id="A0A9N9B074"/>
<name>A0A9N9B074_9GLOM</name>
<feature type="non-terminal residue" evidence="1">
    <location>
        <position position="109"/>
    </location>
</feature>
<keyword evidence="2" id="KW-1185">Reference proteome</keyword>
<evidence type="ECO:0000313" key="2">
    <source>
        <dbReference type="Proteomes" id="UP000789342"/>
    </source>
</evidence>
<proteinExistence type="predicted"/>